<evidence type="ECO:0000259" key="5">
    <source>
        <dbReference type="SMART" id="SM00797"/>
    </source>
</evidence>
<evidence type="ECO:0000313" key="6">
    <source>
        <dbReference type="EMBL" id="GIM65196.1"/>
    </source>
</evidence>
<sequence>MTMTILRTGPLTVIKDEGRPGHAGQGVAPSGAVDRGAYARANALVGNPRGAAALECTLGGLRVRFDEPATVVLTGTDAVLTVDGTRTAVEEVVSVPAGAEVAVTMPRRGLRSYLAVRGGLAVPPVLGSRSTDRLAGIGPPKPAAGDTLPIGPSPAAPSPASPSLTASSAPSASPAASSAGSPSAEGVDGPADPDAPLEVDLGPRAGWFTAAAIETLLSAEFTVSPSSDSVGLRLDGPVLARARTEELPSEGVVRGSVQVPPDGHPIVFQADHPVTGGYPVIAVLTPAAADRAAQARPGARLRFVVAPE</sequence>
<keyword evidence="1" id="KW-0547">Nucleotide-binding</keyword>
<proteinExistence type="predicted"/>
<feature type="domain" description="Carboxyltransferase" evidence="5">
    <location>
        <begin position="24"/>
        <end position="308"/>
    </location>
</feature>
<dbReference type="EMBL" id="BOQL01000016">
    <property type="protein sequence ID" value="GIM65196.1"/>
    <property type="molecule type" value="Genomic_DNA"/>
</dbReference>
<evidence type="ECO:0000256" key="3">
    <source>
        <dbReference type="ARBA" id="ARBA00022840"/>
    </source>
</evidence>
<organism evidence="6 7">
    <name type="scientific">Actinoplanes auranticolor</name>
    <dbReference type="NCBI Taxonomy" id="47988"/>
    <lineage>
        <taxon>Bacteria</taxon>
        <taxon>Bacillati</taxon>
        <taxon>Actinomycetota</taxon>
        <taxon>Actinomycetes</taxon>
        <taxon>Micromonosporales</taxon>
        <taxon>Micromonosporaceae</taxon>
        <taxon>Actinoplanes</taxon>
    </lineage>
</organism>
<evidence type="ECO:0000256" key="2">
    <source>
        <dbReference type="ARBA" id="ARBA00022801"/>
    </source>
</evidence>
<dbReference type="SMART" id="SM00797">
    <property type="entry name" value="AHS2"/>
    <property type="match status" value="1"/>
</dbReference>
<dbReference type="AlphaFoldDB" id="A0A919S6C2"/>
<name>A0A919S6C2_9ACTN</name>
<dbReference type="InterPro" id="IPR003778">
    <property type="entry name" value="CT_A_B"/>
</dbReference>
<dbReference type="PANTHER" id="PTHR43309:SF3">
    <property type="entry name" value="5-OXOPROLINASE SUBUNIT C"/>
    <property type="match status" value="1"/>
</dbReference>
<evidence type="ECO:0000256" key="4">
    <source>
        <dbReference type="SAM" id="MobiDB-lite"/>
    </source>
</evidence>
<reference evidence="6" key="1">
    <citation type="submission" date="2021-03" db="EMBL/GenBank/DDBJ databases">
        <title>Whole genome shotgun sequence of Actinoplanes auranticolor NBRC 12245.</title>
        <authorList>
            <person name="Komaki H."/>
            <person name="Tamura T."/>
        </authorList>
    </citation>
    <scope>NUCLEOTIDE SEQUENCE</scope>
    <source>
        <strain evidence="6">NBRC 12245</strain>
    </source>
</reference>
<accession>A0A919S6C2</accession>
<comment type="caution">
    <text evidence="6">The sequence shown here is derived from an EMBL/GenBank/DDBJ whole genome shotgun (WGS) entry which is preliminary data.</text>
</comment>
<feature type="compositionally biased region" description="Low complexity" evidence="4">
    <location>
        <begin position="161"/>
        <end position="184"/>
    </location>
</feature>
<keyword evidence="3" id="KW-0067">ATP-binding</keyword>
<dbReference type="Proteomes" id="UP000681340">
    <property type="component" value="Unassembled WGS sequence"/>
</dbReference>
<dbReference type="SUPFAM" id="SSF50891">
    <property type="entry name" value="Cyclophilin-like"/>
    <property type="match status" value="1"/>
</dbReference>
<feature type="compositionally biased region" description="Pro residues" evidence="4">
    <location>
        <begin position="151"/>
        <end position="160"/>
    </location>
</feature>
<feature type="region of interest" description="Disordered" evidence="4">
    <location>
        <begin position="128"/>
        <end position="200"/>
    </location>
</feature>
<protein>
    <recommendedName>
        <fullName evidence="5">Carboxyltransferase domain-containing protein</fullName>
    </recommendedName>
</protein>
<dbReference type="RefSeq" id="WP_212987620.1">
    <property type="nucleotide sequence ID" value="NZ_BAABEA010000002.1"/>
</dbReference>
<dbReference type="InterPro" id="IPR052708">
    <property type="entry name" value="PxpC"/>
</dbReference>
<evidence type="ECO:0000313" key="7">
    <source>
        <dbReference type="Proteomes" id="UP000681340"/>
    </source>
</evidence>
<evidence type="ECO:0000256" key="1">
    <source>
        <dbReference type="ARBA" id="ARBA00022741"/>
    </source>
</evidence>
<dbReference type="GO" id="GO:0016787">
    <property type="term" value="F:hydrolase activity"/>
    <property type="evidence" value="ECO:0007669"/>
    <property type="project" value="UniProtKB-KW"/>
</dbReference>
<dbReference type="NCBIfam" id="TIGR00724">
    <property type="entry name" value="urea_amlyse_rel"/>
    <property type="match status" value="1"/>
</dbReference>
<dbReference type="Gene3D" id="2.40.100.10">
    <property type="entry name" value="Cyclophilin-like"/>
    <property type="match status" value="1"/>
</dbReference>
<dbReference type="PANTHER" id="PTHR43309">
    <property type="entry name" value="5-OXOPROLINASE SUBUNIT C"/>
    <property type="match status" value="1"/>
</dbReference>
<gene>
    <name evidence="6" type="ORF">Aau02nite_15390</name>
</gene>
<dbReference type="InterPro" id="IPR029000">
    <property type="entry name" value="Cyclophilin-like_dom_sf"/>
</dbReference>
<dbReference type="GO" id="GO:0005524">
    <property type="term" value="F:ATP binding"/>
    <property type="evidence" value="ECO:0007669"/>
    <property type="project" value="UniProtKB-KW"/>
</dbReference>
<keyword evidence="2" id="KW-0378">Hydrolase</keyword>
<dbReference type="Pfam" id="PF02626">
    <property type="entry name" value="CT_A_B"/>
    <property type="match status" value="1"/>
</dbReference>
<keyword evidence="7" id="KW-1185">Reference proteome</keyword>